<dbReference type="FunFam" id="3.30.420.100:FF:000001">
    <property type="entry name" value="50S ribosomal protein L18"/>
    <property type="match status" value="1"/>
</dbReference>
<keyword evidence="5 7" id="KW-0687">Ribonucleoprotein</keyword>
<dbReference type="GO" id="GO:0006412">
    <property type="term" value="P:translation"/>
    <property type="evidence" value="ECO:0007669"/>
    <property type="project" value="UniProtKB-UniRule"/>
</dbReference>
<evidence type="ECO:0000313" key="9">
    <source>
        <dbReference type="Proteomes" id="UP000179003"/>
    </source>
</evidence>
<dbReference type="Pfam" id="PF00861">
    <property type="entry name" value="Ribosomal_L18p"/>
    <property type="match status" value="1"/>
</dbReference>
<protein>
    <recommendedName>
        <fullName evidence="6 7">Large ribosomal subunit protein uL18</fullName>
    </recommendedName>
</protein>
<dbReference type="GO" id="GO:0008097">
    <property type="term" value="F:5S rRNA binding"/>
    <property type="evidence" value="ECO:0007669"/>
    <property type="project" value="TreeGrafter"/>
</dbReference>
<dbReference type="InterPro" id="IPR005484">
    <property type="entry name" value="Ribosomal_uL18_bac/plant/anim"/>
</dbReference>
<accession>A0A1F5EJP8</accession>
<dbReference type="InterPro" id="IPR057268">
    <property type="entry name" value="Ribosomal_L18"/>
</dbReference>
<keyword evidence="4 7" id="KW-0689">Ribosomal protein</keyword>
<keyword evidence="2 7" id="KW-0699">rRNA-binding</keyword>
<dbReference type="Proteomes" id="UP000179003">
    <property type="component" value="Unassembled WGS sequence"/>
</dbReference>
<dbReference type="AlphaFoldDB" id="A0A1F5EJP8"/>
<dbReference type="STRING" id="1797582.A2442_03535"/>
<evidence type="ECO:0000256" key="4">
    <source>
        <dbReference type="ARBA" id="ARBA00022980"/>
    </source>
</evidence>
<dbReference type="InterPro" id="IPR004389">
    <property type="entry name" value="Ribosomal_uL18_bac-type"/>
</dbReference>
<dbReference type="EMBL" id="MFAE01000002">
    <property type="protein sequence ID" value="OGD67618.1"/>
    <property type="molecule type" value="Genomic_DNA"/>
</dbReference>
<dbReference type="PANTHER" id="PTHR12899:SF3">
    <property type="entry name" value="LARGE RIBOSOMAL SUBUNIT PROTEIN UL18M"/>
    <property type="match status" value="1"/>
</dbReference>
<dbReference type="GO" id="GO:0022625">
    <property type="term" value="C:cytosolic large ribosomal subunit"/>
    <property type="evidence" value="ECO:0007669"/>
    <property type="project" value="TreeGrafter"/>
</dbReference>
<dbReference type="PANTHER" id="PTHR12899">
    <property type="entry name" value="39S RIBOSOMAL PROTEIN L18, MITOCHONDRIAL"/>
    <property type="match status" value="1"/>
</dbReference>
<dbReference type="SUPFAM" id="SSF53137">
    <property type="entry name" value="Translational machinery components"/>
    <property type="match status" value="1"/>
</dbReference>
<proteinExistence type="inferred from homology"/>
<evidence type="ECO:0000313" key="8">
    <source>
        <dbReference type="EMBL" id="OGD67618.1"/>
    </source>
</evidence>
<evidence type="ECO:0000256" key="2">
    <source>
        <dbReference type="ARBA" id="ARBA00022730"/>
    </source>
</evidence>
<evidence type="ECO:0000256" key="3">
    <source>
        <dbReference type="ARBA" id="ARBA00022884"/>
    </source>
</evidence>
<dbReference type="HAMAP" id="MF_01337_B">
    <property type="entry name" value="Ribosomal_uL18_B"/>
    <property type="match status" value="1"/>
</dbReference>
<reference evidence="8 9" key="1">
    <citation type="journal article" date="2016" name="Nat. Commun.">
        <title>Thousands of microbial genomes shed light on interconnected biogeochemical processes in an aquifer system.</title>
        <authorList>
            <person name="Anantharaman K."/>
            <person name="Brown C.T."/>
            <person name="Hug L.A."/>
            <person name="Sharon I."/>
            <person name="Castelle C.J."/>
            <person name="Probst A.J."/>
            <person name="Thomas B.C."/>
            <person name="Singh A."/>
            <person name="Wilkins M.J."/>
            <person name="Karaoz U."/>
            <person name="Brodie E.L."/>
            <person name="Williams K.H."/>
            <person name="Hubbard S.S."/>
            <person name="Banfield J.F."/>
        </authorList>
    </citation>
    <scope>NUCLEOTIDE SEQUENCE [LARGE SCALE GENOMIC DNA]</scope>
</reference>
<dbReference type="GO" id="GO:0003735">
    <property type="term" value="F:structural constituent of ribosome"/>
    <property type="evidence" value="ECO:0007669"/>
    <property type="project" value="InterPro"/>
</dbReference>
<organism evidence="8 9">
    <name type="scientific">Candidatus Campbellbacteria bacterium RIFOXYC2_FULL_35_25</name>
    <dbReference type="NCBI Taxonomy" id="1797582"/>
    <lineage>
        <taxon>Bacteria</taxon>
        <taxon>Candidatus Campbelliibacteriota</taxon>
    </lineage>
</organism>
<keyword evidence="3 7" id="KW-0694">RNA-binding</keyword>
<evidence type="ECO:0000256" key="5">
    <source>
        <dbReference type="ARBA" id="ARBA00023274"/>
    </source>
</evidence>
<dbReference type="NCBIfam" id="TIGR00060">
    <property type="entry name" value="L18_bact"/>
    <property type="match status" value="1"/>
</dbReference>
<name>A0A1F5EJP8_9BACT</name>
<gene>
    <name evidence="7" type="primary">rplR</name>
    <name evidence="8" type="ORF">A2442_03535</name>
</gene>
<evidence type="ECO:0000256" key="6">
    <source>
        <dbReference type="ARBA" id="ARBA00035197"/>
    </source>
</evidence>
<evidence type="ECO:0000256" key="1">
    <source>
        <dbReference type="ARBA" id="ARBA00007116"/>
    </source>
</evidence>
<dbReference type="Gene3D" id="3.30.420.100">
    <property type="match status" value="1"/>
</dbReference>
<comment type="similarity">
    <text evidence="1 7">Belongs to the universal ribosomal protein uL18 family.</text>
</comment>
<comment type="caution">
    <text evidence="8">The sequence shown here is derived from an EMBL/GenBank/DDBJ whole genome shotgun (WGS) entry which is preliminary data.</text>
</comment>
<comment type="subunit">
    <text evidence="7">Part of the 50S ribosomal subunit; part of the 5S rRNA/L5/L18/L25 subcomplex. Contacts the 5S and 23S rRNAs.</text>
</comment>
<evidence type="ECO:0000256" key="7">
    <source>
        <dbReference type="HAMAP-Rule" id="MF_01337"/>
    </source>
</evidence>
<sequence length="115" mass="12835">MSTTKVEKRNRRRNRIRAKITGTSKVPRLSVFKSNKAIYVQIIDDENGKTLVSYSSEKVKGEKDPAKKAQKIGSDLAKMALEKKIKKVVFDRGGYIYTGKVKAIADGAREGGLEF</sequence>
<comment type="function">
    <text evidence="7">This is one of the proteins that bind and probably mediate the attachment of the 5S RNA into the large ribosomal subunit, where it forms part of the central protuberance.</text>
</comment>
<dbReference type="CDD" id="cd00432">
    <property type="entry name" value="Ribosomal_L18_L5e"/>
    <property type="match status" value="1"/>
</dbReference>